<evidence type="ECO:0000313" key="3">
    <source>
        <dbReference type="EMBL" id="PRP75816.1"/>
    </source>
</evidence>
<evidence type="ECO:0000256" key="2">
    <source>
        <dbReference type="ARBA" id="ARBA00038358"/>
    </source>
</evidence>
<dbReference type="PANTHER" id="PTHR36845:SF1">
    <property type="entry name" value="HYDROLASE, PUTATIVE (AFU_ORTHOLOGUE AFUA_7G05090)-RELATED"/>
    <property type="match status" value="1"/>
</dbReference>
<name>A0A2P6MVZ3_9EUKA</name>
<reference evidence="3 4" key="1">
    <citation type="journal article" date="2018" name="Genome Biol. Evol.">
        <title>Multiple Roots of Fruiting Body Formation in Amoebozoa.</title>
        <authorList>
            <person name="Hillmann F."/>
            <person name="Forbes G."/>
            <person name="Novohradska S."/>
            <person name="Ferling I."/>
            <person name="Riege K."/>
            <person name="Groth M."/>
            <person name="Westermann M."/>
            <person name="Marz M."/>
            <person name="Spaller T."/>
            <person name="Winckler T."/>
            <person name="Schaap P."/>
            <person name="Glockner G."/>
        </authorList>
    </citation>
    <scope>NUCLEOTIDE SEQUENCE [LARGE SCALE GENOMIC DNA]</scope>
    <source>
        <strain evidence="3 4">Jena</strain>
    </source>
</reference>
<dbReference type="InterPro" id="IPR012341">
    <property type="entry name" value="6hp_glycosidase-like_sf"/>
</dbReference>
<dbReference type="GO" id="GO:0052757">
    <property type="term" value="F:chondroitin hydrolase activity"/>
    <property type="evidence" value="ECO:0007669"/>
    <property type="project" value="TreeGrafter"/>
</dbReference>
<dbReference type="GO" id="GO:0000272">
    <property type="term" value="P:polysaccharide catabolic process"/>
    <property type="evidence" value="ECO:0007669"/>
    <property type="project" value="TreeGrafter"/>
</dbReference>
<evidence type="ECO:0000256" key="1">
    <source>
        <dbReference type="ARBA" id="ARBA00022801"/>
    </source>
</evidence>
<evidence type="ECO:0000313" key="4">
    <source>
        <dbReference type="Proteomes" id="UP000241769"/>
    </source>
</evidence>
<dbReference type="AlphaFoldDB" id="A0A2P6MVZ3"/>
<accession>A0A2P6MVZ3</accession>
<keyword evidence="4" id="KW-1185">Reference proteome</keyword>
<organism evidence="3 4">
    <name type="scientific">Planoprotostelium fungivorum</name>
    <dbReference type="NCBI Taxonomy" id="1890364"/>
    <lineage>
        <taxon>Eukaryota</taxon>
        <taxon>Amoebozoa</taxon>
        <taxon>Evosea</taxon>
        <taxon>Variosea</taxon>
        <taxon>Cavosteliida</taxon>
        <taxon>Cavosteliaceae</taxon>
        <taxon>Planoprotostelium</taxon>
    </lineage>
</organism>
<dbReference type="OrthoDB" id="2317065at2759"/>
<dbReference type="EMBL" id="MDYQ01000362">
    <property type="protein sequence ID" value="PRP75816.1"/>
    <property type="molecule type" value="Genomic_DNA"/>
</dbReference>
<proteinExistence type="inferred from homology"/>
<dbReference type="STRING" id="1890364.A0A2P6MVZ3"/>
<dbReference type="Gene3D" id="1.50.10.10">
    <property type="match status" value="1"/>
</dbReference>
<dbReference type="InterPro" id="IPR008928">
    <property type="entry name" value="6-hairpin_glycosidase_sf"/>
</dbReference>
<dbReference type="InParanoid" id="A0A2P6MVZ3"/>
<comment type="similarity">
    <text evidence="2">Belongs to the glycosyl hydrolase 88 family.</text>
</comment>
<dbReference type="PANTHER" id="PTHR36845">
    <property type="entry name" value="HYDROLASE, PUTATIVE (AFU_ORTHOLOGUE AFUA_7G05090)-RELATED"/>
    <property type="match status" value="1"/>
</dbReference>
<dbReference type="SUPFAM" id="SSF48208">
    <property type="entry name" value="Six-hairpin glycosidases"/>
    <property type="match status" value="1"/>
</dbReference>
<keyword evidence="1 3" id="KW-0378">Hydrolase</keyword>
<dbReference type="InterPro" id="IPR052369">
    <property type="entry name" value="UG_Glycosaminoglycan_Hydrolase"/>
</dbReference>
<dbReference type="Proteomes" id="UP000241769">
    <property type="component" value="Unassembled WGS sequence"/>
</dbReference>
<protein>
    <submittedName>
        <fullName evidence="3">Glycoside hydrolase family protein</fullName>
    </submittedName>
</protein>
<sequence>MILQLPRVFIALHLRSGEYGRFDPRTLSPFNNGNHIHILRRVWLKHQSSLATPAECARTETCLLPPYRQTIPGRPDKPRSVWGNDINIRLISTVKTLKPCPAHWYHKEHFETENIRIDICLPIKRPKSPFSREVTMRSIVLSTLLIASCLAWTPYNFTSLYPFYNQQLRTMLGAIDYTGGKFPVATTTSGSWAGGTLSDQSTWGANYGPGAAWLMYELTNDTYWQNTAQTLQDYFAPNQYRNTSHDVGMILMTTFGNCYRLTGNTSIPQILRNGADSLTTRFDPYVGLMKSWSTRAGTYQVIADNMMNLELFMKVYLLTNETSYLNLALTHARNTIKWFVRPDFGSFHVLDMSQTDARPLVRGTQQGYSAGSTWTRGHAWFVYAFSFMYQHTQLPEFLTAVQGITQYWIDRQLPGPDGVYVPVWDFDDPTPNKPRDTSCAGALAVGLLRLASLQNDTINNVYFQKADALLQQLSQPPYLNTTSNWQSILQQGSRDVPANNQNTGISWGEYYYLEAIVAYNKMVAAYQSK</sequence>
<gene>
    <name evidence="3" type="ORF">PROFUN_08810</name>
</gene>
<comment type="caution">
    <text evidence="3">The sequence shown here is derived from an EMBL/GenBank/DDBJ whole genome shotgun (WGS) entry which is preliminary data.</text>
</comment>